<keyword evidence="3" id="KW-1185">Reference proteome</keyword>
<sequence length="102" mass="12276">MCYIKIKKTSLIKFDFEKSESYTYNIADKGRYFMKKVSSFILCLIIVGYYSSQNKKNQKLKNTRNQLAYEYSVKTDNLNNKLIYEYNLKDNNSNNKLLYQYK</sequence>
<gene>
    <name evidence="2" type="ORF">HMPREF0202_00503</name>
</gene>
<feature type="transmembrane region" description="Helical" evidence="1">
    <location>
        <begin position="32"/>
        <end position="51"/>
    </location>
</feature>
<name>U7VDF1_9FUSO</name>
<evidence type="ECO:0000313" key="2">
    <source>
        <dbReference type="EMBL" id="ERT69575.1"/>
    </source>
</evidence>
<dbReference type="Proteomes" id="UP000017081">
    <property type="component" value="Unassembled WGS sequence"/>
</dbReference>
<accession>U7VDF1</accession>
<dbReference type="AlphaFoldDB" id="U7VDF1"/>
<keyword evidence="1" id="KW-1133">Transmembrane helix</keyword>
<protein>
    <submittedName>
        <fullName evidence="2">Uncharacterized protein</fullName>
    </submittedName>
</protein>
<evidence type="ECO:0000313" key="3">
    <source>
        <dbReference type="Proteomes" id="UP000017081"/>
    </source>
</evidence>
<dbReference type="EMBL" id="AXZF01000018">
    <property type="protein sequence ID" value="ERT69575.1"/>
    <property type="molecule type" value="Genomic_DNA"/>
</dbReference>
<comment type="caution">
    <text evidence="2">The sequence shown here is derived from an EMBL/GenBank/DDBJ whole genome shotgun (WGS) entry which is preliminary data.</text>
</comment>
<proteinExistence type="predicted"/>
<keyword evidence="1" id="KW-0812">Transmembrane</keyword>
<evidence type="ECO:0000256" key="1">
    <source>
        <dbReference type="SAM" id="Phobius"/>
    </source>
</evidence>
<reference evidence="2 3" key="1">
    <citation type="submission" date="2013-08" db="EMBL/GenBank/DDBJ databases">
        <authorList>
            <person name="Weinstock G."/>
            <person name="Sodergren E."/>
            <person name="Wylie T."/>
            <person name="Fulton L."/>
            <person name="Fulton R."/>
            <person name="Fronick C."/>
            <person name="O'Laughlin M."/>
            <person name="Godfrey J."/>
            <person name="Miner T."/>
            <person name="Herter B."/>
            <person name="Appelbaum E."/>
            <person name="Cordes M."/>
            <person name="Lek S."/>
            <person name="Wollam A."/>
            <person name="Pepin K.H."/>
            <person name="Palsikar V.B."/>
            <person name="Mitreva M."/>
            <person name="Wilson R.K."/>
        </authorList>
    </citation>
    <scope>NUCLEOTIDE SEQUENCE [LARGE SCALE GENOMIC DNA]</scope>
    <source>
        <strain evidence="2 3">ATCC BAA-474</strain>
    </source>
</reference>
<keyword evidence="1" id="KW-0472">Membrane</keyword>
<dbReference type="HOGENOM" id="CLU_2272356_0_0_0"/>
<organism evidence="2 3">
    <name type="scientific">Cetobacterium somerae ATCC BAA-474</name>
    <dbReference type="NCBI Taxonomy" id="1319815"/>
    <lineage>
        <taxon>Bacteria</taxon>
        <taxon>Fusobacteriati</taxon>
        <taxon>Fusobacteriota</taxon>
        <taxon>Fusobacteriia</taxon>
        <taxon>Fusobacteriales</taxon>
        <taxon>Fusobacteriaceae</taxon>
        <taxon>Cetobacterium</taxon>
    </lineage>
</organism>